<sequence>MDSHCRWYNIQHAILEDDYIARGITYNMLSLKTTISHVIRRFRITADISILVLRQVILLRPASGQHISLEPRID</sequence>
<organism evidence="1 2">
    <name type="scientific">Operophtera brumata</name>
    <name type="common">Winter moth</name>
    <name type="synonym">Phalaena brumata</name>
    <dbReference type="NCBI Taxonomy" id="104452"/>
    <lineage>
        <taxon>Eukaryota</taxon>
        <taxon>Metazoa</taxon>
        <taxon>Ecdysozoa</taxon>
        <taxon>Arthropoda</taxon>
        <taxon>Hexapoda</taxon>
        <taxon>Insecta</taxon>
        <taxon>Pterygota</taxon>
        <taxon>Neoptera</taxon>
        <taxon>Endopterygota</taxon>
        <taxon>Lepidoptera</taxon>
        <taxon>Glossata</taxon>
        <taxon>Ditrysia</taxon>
        <taxon>Geometroidea</taxon>
        <taxon>Geometridae</taxon>
        <taxon>Larentiinae</taxon>
        <taxon>Operophtera</taxon>
    </lineage>
</organism>
<evidence type="ECO:0000313" key="2">
    <source>
        <dbReference type="Proteomes" id="UP000037510"/>
    </source>
</evidence>
<dbReference type="Proteomes" id="UP000037510">
    <property type="component" value="Unassembled WGS sequence"/>
</dbReference>
<gene>
    <name evidence="1" type="ORF">OBRU01_04693</name>
</gene>
<dbReference type="AlphaFoldDB" id="A0A0L7LNP1"/>
<proteinExistence type="predicted"/>
<reference evidence="1 2" key="1">
    <citation type="journal article" date="2015" name="Genome Biol. Evol.">
        <title>The genome of winter moth (Operophtera brumata) provides a genomic perspective on sexual dimorphism and phenology.</title>
        <authorList>
            <person name="Derks M.F."/>
            <person name="Smit S."/>
            <person name="Salis L."/>
            <person name="Schijlen E."/>
            <person name="Bossers A."/>
            <person name="Mateman C."/>
            <person name="Pijl A.S."/>
            <person name="de Ridder D."/>
            <person name="Groenen M.A."/>
            <person name="Visser M.E."/>
            <person name="Megens H.J."/>
        </authorList>
    </citation>
    <scope>NUCLEOTIDE SEQUENCE [LARGE SCALE GENOMIC DNA]</scope>
    <source>
        <strain evidence="1">WM2013NL</strain>
        <tissue evidence="1">Head and thorax</tissue>
    </source>
</reference>
<comment type="caution">
    <text evidence="1">The sequence shown here is derived from an EMBL/GenBank/DDBJ whole genome shotgun (WGS) entry which is preliminary data.</text>
</comment>
<dbReference type="EMBL" id="JTDY01000461">
    <property type="protein sequence ID" value="KOB77067.1"/>
    <property type="molecule type" value="Genomic_DNA"/>
</dbReference>
<protein>
    <submittedName>
        <fullName evidence="1">Cytochrome CYP340K4</fullName>
    </submittedName>
</protein>
<accession>A0A0L7LNP1</accession>
<evidence type="ECO:0000313" key="1">
    <source>
        <dbReference type="EMBL" id="KOB77067.1"/>
    </source>
</evidence>
<keyword evidence="2" id="KW-1185">Reference proteome</keyword>
<name>A0A0L7LNP1_OPEBR</name>